<keyword evidence="3" id="KW-1185">Reference proteome</keyword>
<sequence length="71" mass="8000">MFNRIIKELNQPFVIEGHTVNVGCSIGGDIWTGEQDIHEILKKADEALYSSKRGGKNRATFYNAHEYGDCL</sequence>
<organism evidence="2 3">
    <name type="scientific">Heliobacterium chlorum</name>
    <dbReference type="NCBI Taxonomy" id="2698"/>
    <lineage>
        <taxon>Bacteria</taxon>
        <taxon>Bacillati</taxon>
        <taxon>Bacillota</taxon>
        <taxon>Clostridia</taxon>
        <taxon>Eubacteriales</taxon>
        <taxon>Heliobacteriaceae</taxon>
        <taxon>Heliobacterium</taxon>
    </lineage>
</organism>
<evidence type="ECO:0000259" key="1">
    <source>
        <dbReference type="PROSITE" id="PS50887"/>
    </source>
</evidence>
<name>A0ABR7SZT9_HELCL</name>
<dbReference type="PANTHER" id="PTHR46663">
    <property type="entry name" value="DIGUANYLATE CYCLASE DGCT-RELATED"/>
    <property type="match status" value="1"/>
</dbReference>
<dbReference type="Gene3D" id="3.30.70.270">
    <property type="match status" value="1"/>
</dbReference>
<feature type="domain" description="GGDEF" evidence="1">
    <location>
        <begin position="1"/>
        <end position="64"/>
    </location>
</feature>
<dbReference type="InterPro" id="IPR029787">
    <property type="entry name" value="Nucleotide_cyclase"/>
</dbReference>
<accession>A0ABR7SZT9</accession>
<gene>
    <name evidence="2" type="ORF">H1S01_05935</name>
</gene>
<dbReference type="InterPro" id="IPR043128">
    <property type="entry name" value="Rev_trsase/Diguanyl_cyclase"/>
</dbReference>
<evidence type="ECO:0000313" key="3">
    <source>
        <dbReference type="Proteomes" id="UP000617402"/>
    </source>
</evidence>
<evidence type="ECO:0000313" key="2">
    <source>
        <dbReference type="EMBL" id="MBC9784052.1"/>
    </source>
</evidence>
<comment type="caution">
    <text evidence="2">The sequence shown here is derived from an EMBL/GenBank/DDBJ whole genome shotgun (WGS) entry which is preliminary data.</text>
</comment>
<dbReference type="InterPro" id="IPR052163">
    <property type="entry name" value="DGC-Regulatory_Protein"/>
</dbReference>
<dbReference type="Proteomes" id="UP000617402">
    <property type="component" value="Unassembled WGS sequence"/>
</dbReference>
<proteinExistence type="predicted"/>
<protein>
    <submittedName>
        <fullName evidence="2">Diguanylate cyclase</fullName>
    </submittedName>
</protein>
<dbReference type="EMBL" id="JACVHF010000003">
    <property type="protein sequence ID" value="MBC9784052.1"/>
    <property type="molecule type" value="Genomic_DNA"/>
</dbReference>
<dbReference type="Pfam" id="PF00990">
    <property type="entry name" value="GGDEF"/>
    <property type="match status" value="1"/>
</dbReference>
<dbReference type="PROSITE" id="PS50887">
    <property type="entry name" value="GGDEF"/>
    <property type="match status" value="1"/>
</dbReference>
<dbReference type="SUPFAM" id="SSF55073">
    <property type="entry name" value="Nucleotide cyclase"/>
    <property type="match status" value="1"/>
</dbReference>
<dbReference type="InterPro" id="IPR000160">
    <property type="entry name" value="GGDEF_dom"/>
</dbReference>
<dbReference type="PANTHER" id="PTHR46663:SF2">
    <property type="entry name" value="GGDEF DOMAIN-CONTAINING PROTEIN"/>
    <property type="match status" value="1"/>
</dbReference>
<reference evidence="2 3" key="1">
    <citation type="submission" date="2020-07" db="EMBL/GenBank/DDBJ databases">
        <title>Draft whole-genome sequence of Heliobacterium chlorum DSM 3682, type strain.</title>
        <authorList>
            <person name="Kyndt J.A."/>
            <person name="Meyer T.E."/>
            <person name="Imhoff J.F."/>
        </authorList>
    </citation>
    <scope>NUCLEOTIDE SEQUENCE [LARGE SCALE GENOMIC DNA]</scope>
    <source>
        <strain evidence="2 3">DSM 3682</strain>
    </source>
</reference>